<dbReference type="InterPro" id="IPR036458">
    <property type="entry name" value="Na:dicarbo_symporter_sf"/>
</dbReference>
<accession>A0A840EFG7</accession>
<organism evidence="7 8">
    <name type="scientific">Neolewinella aquimaris</name>
    <dbReference type="NCBI Taxonomy" id="1835722"/>
    <lineage>
        <taxon>Bacteria</taxon>
        <taxon>Pseudomonadati</taxon>
        <taxon>Bacteroidota</taxon>
        <taxon>Saprospiria</taxon>
        <taxon>Saprospirales</taxon>
        <taxon>Lewinellaceae</taxon>
        <taxon>Neolewinella</taxon>
    </lineage>
</organism>
<evidence type="ECO:0000256" key="4">
    <source>
        <dbReference type="ARBA" id="ARBA00022989"/>
    </source>
</evidence>
<feature type="transmembrane region" description="Helical" evidence="6">
    <location>
        <begin position="233"/>
        <end position="254"/>
    </location>
</feature>
<keyword evidence="3 6" id="KW-0812">Transmembrane</keyword>
<feature type="transmembrane region" description="Helical" evidence="6">
    <location>
        <begin position="200"/>
        <end position="221"/>
    </location>
</feature>
<evidence type="ECO:0000256" key="5">
    <source>
        <dbReference type="ARBA" id="ARBA00023136"/>
    </source>
</evidence>
<proteinExistence type="predicted"/>
<dbReference type="InterPro" id="IPR050746">
    <property type="entry name" value="DAACS"/>
</dbReference>
<sequence length="428" mass="44384">MRKLALHWKIIIGMVLGVAFGFAASAAGATEFVVDWIKPFGIIFINALKLIAIPLIVASLIKGISDLQDISQLSRIGGRTLGLFLMTTVTAVIIGLGIVNLVNPGKVVSPETREQLLAAYASDASQRIEIATSQADQGPLHFLVEMVPENLVGAAAYNGNMLQVIFFVVFFGIGLILIPPDKARPVKAFFDGVNEVVLKLIDLLMATAPYAVFALLAALVVEAPSADLFAALLSYSLCVLLGLGILTLGLYPLLVRLFTGVGYGAFFRGIAPAQLLAFSTSSSAATLPVTLERTTGHLGVSEEIASFVLPIGATVNMDGTSLHQAVAAVFVAQVFGLELDLATQLGIVLTASMASIGAAAVPSAGIVMLVIVLGQAGIPVEGIALIFAVDRPLDMCRTIANITGDATVSMAVAKSVGKLDVDSIAGGG</sequence>
<dbReference type="Proteomes" id="UP000576209">
    <property type="component" value="Unassembled WGS sequence"/>
</dbReference>
<feature type="transmembrane region" description="Helical" evidence="6">
    <location>
        <begin position="161"/>
        <end position="179"/>
    </location>
</feature>
<comment type="subcellular location">
    <subcellularLocation>
        <location evidence="1">Membrane</location>
        <topology evidence="1">Multi-pass membrane protein</topology>
    </subcellularLocation>
</comment>
<evidence type="ECO:0000256" key="1">
    <source>
        <dbReference type="ARBA" id="ARBA00004141"/>
    </source>
</evidence>
<dbReference type="EMBL" id="JACIFF010000008">
    <property type="protein sequence ID" value="MBB4080549.1"/>
    <property type="molecule type" value="Genomic_DNA"/>
</dbReference>
<evidence type="ECO:0000313" key="7">
    <source>
        <dbReference type="EMBL" id="MBB4080549.1"/>
    </source>
</evidence>
<dbReference type="Gene3D" id="1.10.3860.10">
    <property type="entry name" value="Sodium:dicarboxylate symporter"/>
    <property type="match status" value="1"/>
</dbReference>
<evidence type="ECO:0000256" key="2">
    <source>
        <dbReference type="ARBA" id="ARBA00022448"/>
    </source>
</evidence>
<keyword evidence="8" id="KW-1185">Reference proteome</keyword>
<dbReference type="PANTHER" id="PTHR11958">
    <property type="entry name" value="SODIUM/DICARBOXYLATE SYMPORTER-RELATED"/>
    <property type="match status" value="1"/>
</dbReference>
<dbReference type="PANTHER" id="PTHR11958:SF63">
    <property type="entry name" value="AMINO ACID TRANSPORTER"/>
    <property type="match status" value="1"/>
</dbReference>
<feature type="transmembrane region" description="Helical" evidence="6">
    <location>
        <begin position="341"/>
        <end position="360"/>
    </location>
</feature>
<dbReference type="Pfam" id="PF00375">
    <property type="entry name" value="SDF"/>
    <property type="match status" value="1"/>
</dbReference>
<dbReference type="GO" id="GO:0015293">
    <property type="term" value="F:symporter activity"/>
    <property type="evidence" value="ECO:0007669"/>
    <property type="project" value="InterPro"/>
</dbReference>
<keyword evidence="4 6" id="KW-1133">Transmembrane helix</keyword>
<dbReference type="GO" id="GO:0016020">
    <property type="term" value="C:membrane"/>
    <property type="evidence" value="ECO:0007669"/>
    <property type="project" value="UniProtKB-SubCell"/>
</dbReference>
<gene>
    <name evidence="7" type="ORF">GGR28_003183</name>
</gene>
<feature type="transmembrane region" description="Helical" evidence="6">
    <location>
        <begin position="366"/>
        <end position="389"/>
    </location>
</feature>
<keyword evidence="2" id="KW-0813">Transport</keyword>
<keyword evidence="5 6" id="KW-0472">Membrane</keyword>
<protein>
    <submittedName>
        <fullName evidence="7">Na+/H+-dicarboxylate symporter</fullName>
    </submittedName>
</protein>
<feature type="transmembrane region" description="Helical" evidence="6">
    <location>
        <begin position="39"/>
        <end position="61"/>
    </location>
</feature>
<dbReference type="RefSeq" id="WP_183496780.1">
    <property type="nucleotide sequence ID" value="NZ_JACIFF010000008.1"/>
</dbReference>
<dbReference type="InterPro" id="IPR001991">
    <property type="entry name" value="Na-dicarboxylate_symporter"/>
</dbReference>
<name>A0A840EFG7_9BACT</name>
<evidence type="ECO:0000313" key="8">
    <source>
        <dbReference type="Proteomes" id="UP000576209"/>
    </source>
</evidence>
<evidence type="ECO:0000256" key="6">
    <source>
        <dbReference type="SAM" id="Phobius"/>
    </source>
</evidence>
<evidence type="ECO:0000256" key="3">
    <source>
        <dbReference type="ARBA" id="ARBA00022692"/>
    </source>
</evidence>
<reference evidence="7 8" key="1">
    <citation type="submission" date="2020-08" db="EMBL/GenBank/DDBJ databases">
        <title>Genomic Encyclopedia of Type Strains, Phase IV (KMG-IV): sequencing the most valuable type-strain genomes for metagenomic binning, comparative biology and taxonomic classification.</title>
        <authorList>
            <person name="Goeker M."/>
        </authorList>
    </citation>
    <scope>NUCLEOTIDE SEQUENCE [LARGE SCALE GENOMIC DNA]</scope>
    <source>
        <strain evidence="7 8">DSM 105137</strain>
    </source>
</reference>
<dbReference type="PRINTS" id="PR00173">
    <property type="entry name" value="EDTRNSPORT"/>
</dbReference>
<comment type="caution">
    <text evidence="7">The sequence shown here is derived from an EMBL/GenBank/DDBJ whole genome shotgun (WGS) entry which is preliminary data.</text>
</comment>
<feature type="transmembrane region" description="Helical" evidence="6">
    <location>
        <begin position="81"/>
        <end position="102"/>
    </location>
</feature>
<dbReference type="AlphaFoldDB" id="A0A840EFG7"/>
<dbReference type="SUPFAM" id="SSF118215">
    <property type="entry name" value="Proton glutamate symport protein"/>
    <property type="match status" value="1"/>
</dbReference>